<keyword evidence="3" id="KW-0547">Nucleotide-binding</keyword>
<dbReference type="Pfam" id="PF00005">
    <property type="entry name" value="ABC_tran"/>
    <property type="match status" value="1"/>
</dbReference>
<dbReference type="InterPro" id="IPR052156">
    <property type="entry name" value="BCAA_Transport_ATP-bd_LivF"/>
</dbReference>
<organism evidence="7 8">
    <name type="scientific">Candidatus Nephthysia bennettiae</name>
    <dbReference type="NCBI Taxonomy" id="3127016"/>
    <lineage>
        <taxon>Bacteria</taxon>
        <taxon>Bacillati</taxon>
        <taxon>Candidatus Dormiibacterota</taxon>
        <taxon>Candidatus Dormibacteria</taxon>
        <taxon>Candidatus Dormibacterales</taxon>
        <taxon>Candidatus Dormibacteraceae</taxon>
        <taxon>Candidatus Nephthysia</taxon>
    </lineage>
</organism>
<accession>A0A934K6E7</accession>
<gene>
    <name evidence="7" type="ORF">JF922_24840</name>
</gene>
<dbReference type="InterPro" id="IPR003439">
    <property type="entry name" value="ABC_transporter-like_ATP-bd"/>
</dbReference>
<dbReference type="InterPro" id="IPR003593">
    <property type="entry name" value="AAA+_ATPase"/>
</dbReference>
<dbReference type="RefSeq" id="WP_338205472.1">
    <property type="nucleotide sequence ID" value="NZ_JAEKNR010000240.1"/>
</dbReference>
<dbReference type="PANTHER" id="PTHR43820:SF4">
    <property type="entry name" value="HIGH-AFFINITY BRANCHED-CHAIN AMINO ACID TRANSPORT ATP-BINDING PROTEIN LIVF"/>
    <property type="match status" value="1"/>
</dbReference>
<sequence>MLEVDTITVAYGEAIALHEVSLNVSEGEVVAVVGPNGAGKSTLLAAISGTKPVTGGDIRLQGVSIARGLPENIVRKGVALVPEGRRIFASLSVEENLRLGATPRADRKEAARDMEQMMETFPILREYRRTSAGRLSGGEQQQLAIARALVSRPRLLLLDEPSLGLAPMTVRLVYERLAELRSSGMTVLLVEQSVDLALTLADRLYVLHSGAVAFVTSAGSAADRRALEHAYFGYTASSP</sequence>
<dbReference type="GO" id="GO:0015658">
    <property type="term" value="F:branched-chain amino acid transmembrane transporter activity"/>
    <property type="evidence" value="ECO:0007669"/>
    <property type="project" value="TreeGrafter"/>
</dbReference>
<keyword evidence="4 7" id="KW-0067">ATP-binding</keyword>
<evidence type="ECO:0000259" key="6">
    <source>
        <dbReference type="PROSITE" id="PS50893"/>
    </source>
</evidence>
<keyword evidence="2" id="KW-0813">Transport</keyword>
<name>A0A934K6E7_9BACT</name>
<evidence type="ECO:0000313" key="7">
    <source>
        <dbReference type="EMBL" id="MBJ7601287.1"/>
    </source>
</evidence>
<evidence type="ECO:0000256" key="2">
    <source>
        <dbReference type="ARBA" id="ARBA00022448"/>
    </source>
</evidence>
<comment type="caution">
    <text evidence="7">The sequence shown here is derived from an EMBL/GenBank/DDBJ whole genome shotgun (WGS) entry which is preliminary data.</text>
</comment>
<feature type="domain" description="ABC transporter" evidence="6">
    <location>
        <begin position="2"/>
        <end position="234"/>
    </location>
</feature>
<evidence type="ECO:0000313" key="8">
    <source>
        <dbReference type="Proteomes" id="UP000612893"/>
    </source>
</evidence>
<dbReference type="PANTHER" id="PTHR43820">
    <property type="entry name" value="HIGH-AFFINITY BRANCHED-CHAIN AMINO ACID TRANSPORT ATP-BINDING PROTEIN LIVF"/>
    <property type="match status" value="1"/>
</dbReference>
<keyword evidence="8" id="KW-1185">Reference proteome</keyword>
<evidence type="ECO:0000256" key="3">
    <source>
        <dbReference type="ARBA" id="ARBA00022741"/>
    </source>
</evidence>
<keyword evidence="5" id="KW-0029">Amino-acid transport</keyword>
<dbReference type="AlphaFoldDB" id="A0A934K6E7"/>
<dbReference type="Proteomes" id="UP000612893">
    <property type="component" value="Unassembled WGS sequence"/>
</dbReference>
<dbReference type="EMBL" id="JAEKNR010000240">
    <property type="protein sequence ID" value="MBJ7601287.1"/>
    <property type="molecule type" value="Genomic_DNA"/>
</dbReference>
<protein>
    <submittedName>
        <fullName evidence="7">ABC transporter ATP-binding protein</fullName>
    </submittedName>
</protein>
<evidence type="ECO:0000256" key="5">
    <source>
        <dbReference type="ARBA" id="ARBA00022970"/>
    </source>
</evidence>
<dbReference type="SUPFAM" id="SSF52540">
    <property type="entry name" value="P-loop containing nucleoside triphosphate hydrolases"/>
    <property type="match status" value="1"/>
</dbReference>
<dbReference type="GO" id="GO:0016887">
    <property type="term" value="F:ATP hydrolysis activity"/>
    <property type="evidence" value="ECO:0007669"/>
    <property type="project" value="InterPro"/>
</dbReference>
<proteinExistence type="inferred from homology"/>
<dbReference type="GO" id="GO:0015807">
    <property type="term" value="P:L-amino acid transport"/>
    <property type="evidence" value="ECO:0007669"/>
    <property type="project" value="TreeGrafter"/>
</dbReference>
<dbReference type="InterPro" id="IPR027417">
    <property type="entry name" value="P-loop_NTPase"/>
</dbReference>
<evidence type="ECO:0000256" key="1">
    <source>
        <dbReference type="ARBA" id="ARBA00005417"/>
    </source>
</evidence>
<evidence type="ECO:0000256" key="4">
    <source>
        <dbReference type="ARBA" id="ARBA00022840"/>
    </source>
</evidence>
<comment type="similarity">
    <text evidence="1">Belongs to the ABC transporter superfamily.</text>
</comment>
<dbReference type="SMART" id="SM00382">
    <property type="entry name" value="AAA"/>
    <property type="match status" value="1"/>
</dbReference>
<dbReference type="GO" id="GO:0005524">
    <property type="term" value="F:ATP binding"/>
    <property type="evidence" value="ECO:0007669"/>
    <property type="project" value="UniProtKB-KW"/>
</dbReference>
<dbReference type="CDD" id="cd03224">
    <property type="entry name" value="ABC_TM1139_LivF_branched"/>
    <property type="match status" value="1"/>
</dbReference>
<dbReference type="PROSITE" id="PS50893">
    <property type="entry name" value="ABC_TRANSPORTER_2"/>
    <property type="match status" value="1"/>
</dbReference>
<dbReference type="Gene3D" id="3.40.50.300">
    <property type="entry name" value="P-loop containing nucleotide triphosphate hydrolases"/>
    <property type="match status" value="1"/>
</dbReference>
<reference evidence="7" key="1">
    <citation type="submission" date="2020-10" db="EMBL/GenBank/DDBJ databases">
        <title>Ca. Dormibacterota MAGs.</title>
        <authorList>
            <person name="Montgomery K."/>
        </authorList>
    </citation>
    <scope>NUCLEOTIDE SEQUENCE [LARGE SCALE GENOMIC DNA]</scope>
    <source>
        <strain evidence="7">SC8812_S17_10</strain>
    </source>
</reference>